<dbReference type="InterPro" id="IPR013495">
    <property type="entry name" value="CHP02679"/>
</dbReference>
<sequence>MSTDERPTGSAGGRTPEGCSGRLGVPEHLGRKALLPLWNAVHDRLSSGTAVRSVTVRGLDEEEQAALADLLGLVSYPGARTSVRLDRLDRALAPLGLDARAVASAVVGPIDDRAAHRVRTAEERERLWAWLASSPLVSAQPALARWVELIRADRVPRGDTEGLRRRLEQALAVLAALPLADGRPLPTLAAETTGDPHALDGTKALPGLVLRALAVLRDVDAPANARERRALWGGFGVDCDSHSTSVLVLGLRPSGAGPLASTLRVWADTGRAAVVTLDQLSAVSDSAELAQPCPVVFVVENPSVLAHAQRVLGSDCPPLVCVSGWPNSAAIALLRTLSEGGAELRYHGDFDGEGLRIAAHLMAVAGVAPWRMGADDYLAALPGVQEAPAPGRVTPAPWDPDLADAITAEGVAVHEERVADTLVADLRAAAAKL</sequence>
<dbReference type="NCBIfam" id="TIGR02679">
    <property type="entry name" value="TIGR02679 family protein"/>
    <property type="match status" value="1"/>
</dbReference>
<evidence type="ECO:0000256" key="1">
    <source>
        <dbReference type="SAM" id="MobiDB-lite"/>
    </source>
</evidence>
<feature type="region of interest" description="Disordered" evidence="1">
    <location>
        <begin position="1"/>
        <end position="25"/>
    </location>
</feature>
<proteinExistence type="predicted"/>
<gene>
    <name evidence="4" type="ORF">NE857_13130</name>
</gene>
<dbReference type="RefSeq" id="WP_254421237.1">
    <property type="nucleotide sequence ID" value="NZ_BAAAJB010000067.1"/>
</dbReference>
<accession>A0ABY5DGF0</accession>
<evidence type="ECO:0000259" key="3">
    <source>
        <dbReference type="Pfam" id="PF11796"/>
    </source>
</evidence>
<feature type="domain" description="DUF2399" evidence="2">
    <location>
        <begin position="275"/>
        <end position="426"/>
    </location>
</feature>
<evidence type="ECO:0000259" key="2">
    <source>
        <dbReference type="Pfam" id="PF09664"/>
    </source>
</evidence>
<dbReference type="InterPro" id="IPR024466">
    <property type="entry name" value="CHP02679_N"/>
</dbReference>
<dbReference type="Pfam" id="PF09664">
    <property type="entry name" value="DUF2399"/>
    <property type="match status" value="1"/>
</dbReference>
<feature type="domain" description="Conserved hypothetical protein CHP02679 N terminus" evidence="3">
    <location>
        <begin position="53"/>
        <end position="253"/>
    </location>
</feature>
<evidence type="ECO:0000313" key="5">
    <source>
        <dbReference type="Proteomes" id="UP001055940"/>
    </source>
</evidence>
<dbReference type="Pfam" id="PF11796">
    <property type="entry name" value="DUF3323"/>
    <property type="match status" value="1"/>
</dbReference>
<reference evidence="4" key="1">
    <citation type="submission" date="2022-06" db="EMBL/GenBank/DDBJ databases">
        <authorList>
            <person name="Ping M."/>
        </authorList>
    </citation>
    <scope>NUCLEOTIDE SEQUENCE</scope>
    <source>
        <strain evidence="4">JCM11759T</strain>
    </source>
</reference>
<name>A0ABY5DGF0_9ACTN</name>
<organism evidence="4 5">
    <name type="scientific">Nocardiopsis exhalans</name>
    <dbReference type="NCBI Taxonomy" id="163604"/>
    <lineage>
        <taxon>Bacteria</taxon>
        <taxon>Bacillati</taxon>
        <taxon>Actinomycetota</taxon>
        <taxon>Actinomycetes</taxon>
        <taxon>Streptosporangiales</taxon>
        <taxon>Nocardiopsidaceae</taxon>
        <taxon>Nocardiopsis</taxon>
    </lineage>
</organism>
<protein>
    <submittedName>
        <fullName evidence="4">TIGR02679 family protein</fullName>
    </submittedName>
</protein>
<dbReference type="Proteomes" id="UP001055940">
    <property type="component" value="Chromosome"/>
</dbReference>
<evidence type="ECO:0000313" key="4">
    <source>
        <dbReference type="EMBL" id="USY22464.1"/>
    </source>
</evidence>
<dbReference type="InterPro" id="IPR024465">
    <property type="entry name" value="DUF2399"/>
</dbReference>
<keyword evidence="5" id="KW-1185">Reference proteome</keyword>
<dbReference type="EMBL" id="CP099837">
    <property type="protein sequence ID" value="USY22464.1"/>
    <property type="molecule type" value="Genomic_DNA"/>
</dbReference>